<reference evidence="1 2" key="1">
    <citation type="submission" date="2020-08" db="EMBL/GenBank/DDBJ databases">
        <title>Genomic Encyclopedia of Type Strains, Phase IV (KMG-IV): sequencing the most valuable type-strain genomes for metagenomic binning, comparative biology and taxonomic classification.</title>
        <authorList>
            <person name="Goeker M."/>
        </authorList>
    </citation>
    <scope>NUCLEOTIDE SEQUENCE [LARGE SCALE GENOMIC DNA]</scope>
    <source>
        <strain evidence="1 2">DSM 102983</strain>
    </source>
</reference>
<keyword evidence="2" id="KW-1185">Reference proteome</keyword>
<protein>
    <submittedName>
        <fullName evidence="1">Uncharacterized protein</fullName>
    </submittedName>
</protein>
<proteinExistence type="predicted"/>
<dbReference type="Proteomes" id="UP000533637">
    <property type="component" value="Unassembled WGS sequence"/>
</dbReference>
<comment type="caution">
    <text evidence="1">The sequence shown here is derived from an EMBL/GenBank/DDBJ whole genome shotgun (WGS) entry which is preliminary data.</text>
</comment>
<organism evidence="1 2">
    <name type="scientific">Parabacteroides faecis</name>
    <dbReference type="NCBI Taxonomy" id="1217282"/>
    <lineage>
        <taxon>Bacteria</taxon>
        <taxon>Pseudomonadati</taxon>
        <taxon>Bacteroidota</taxon>
        <taxon>Bacteroidia</taxon>
        <taxon>Bacteroidales</taxon>
        <taxon>Tannerellaceae</taxon>
        <taxon>Parabacteroides</taxon>
    </lineage>
</organism>
<gene>
    <name evidence="1" type="ORF">GGQ57_003288</name>
</gene>
<name>A0ABR6KPG9_9BACT</name>
<evidence type="ECO:0000313" key="2">
    <source>
        <dbReference type="Proteomes" id="UP000533637"/>
    </source>
</evidence>
<accession>A0ABR6KPG9</accession>
<evidence type="ECO:0000313" key="1">
    <source>
        <dbReference type="EMBL" id="MBB4623376.1"/>
    </source>
</evidence>
<sequence>MMRKYILGLVKTMDAAKELLAEPTKSVSNVPYALRYQYPVLQQGFQAYRGMFSE</sequence>
<dbReference type="EMBL" id="JACHOC010000006">
    <property type="protein sequence ID" value="MBB4623376.1"/>
    <property type="molecule type" value="Genomic_DNA"/>
</dbReference>